<sequence length="128" mass="13354">MQLIGTKVLNGNHEKEGRGKGVTVVFSGDGGETVTVEMAETEDSSLTQENAVQKARVVLLQLAAFDLSEASGNERNAGDDVSPAVQSVRQERADKNQRGGSALEEGIEDSFPASDPVSAAYTSTPGST</sequence>
<feature type="region of interest" description="Disordered" evidence="1">
    <location>
        <begin position="69"/>
        <end position="128"/>
    </location>
</feature>
<evidence type="ECO:0000256" key="1">
    <source>
        <dbReference type="SAM" id="MobiDB-lite"/>
    </source>
</evidence>
<evidence type="ECO:0000313" key="2">
    <source>
        <dbReference type="EMBL" id="QLF68230.1"/>
    </source>
</evidence>
<proteinExistence type="predicted"/>
<reference evidence="2 3" key="1">
    <citation type="submission" date="2020-06" db="EMBL/GenBank/DDBJ databases">
        <title>Genome sequence of Rhizobium sp strain ADMK78.</title>
        <authorList>
            <person name="Rahi P."/>
        </authorList>
    </citation>
    <scope>NUCLEOTIDE SEQUENCE [LARGE SCALE GENOMIC DNA]</scope>
    <source>
        <strain evidence="2 3">ADMK78</strain>
    </source>
</reference>
<organism evidence="2 3">
    <name type="scientific">Peteryoungia desertarenae</name>
    <dbReference type="NCBI Taxonomy" id="1813451"/>
    <lineage>
        <taxon>Bacteria</taxon>
        <taxon>Pseudomonadati</taxon>
        <taxon>Pseudomonadota</taxon>
        <taxon>Alphaproteobacteria</taxon>
        <taxon>Hyphomicrobiales</taxon>
        <taxon>Rhizobiaceae</taxon>
        <taxon>Peteryoungia</taxon>
    </lineage>
</organism>
<protein>
    <submittedName>
        <fullName evidence="2">Uncharacterized protein</fullName>
    </submittedName>
</protein>
<dbReference type="EMBL" id="CP058350">
    <property type="protein sequence ID" value="QLF68230.1"/>
    <property type="molecule type" value="Genomic_DNA"/>
</dbReference>
<evidence type="ECO:0000313" key="3">
    <source>
        <dbReference type="Proteomes" id="UP000308530"/>
    </source>
</evidence>
<gene>
    <name evidence="2" type="ORF">FE840_000925</name>
</gene>
<keyword evidence="3" id="KW-1185">Reference proteome</keyword>
<name>A0ABX6QJG1_9HYPH</name>
<feature type="region of interest" description="Disordered" evidence="1">
    <location>
        <begin position="1"/>
        <end position="25"/>
    </location>
</feature>
<accession>A0ABX6QJG1</accession>
<dbReference type="Proteomes" id="UP000308530">
    <property type="component" value="Chromosome"/>
</dbReference>
<dbReference type="RefSeq" id="WP_138288871.1">
    <property type="nucleotide sequence ID" value="NZ_CP058350.1"/>
</dbReference>